<evidence type="ECO:0000313" key="4">
    <source>
        <dbReference type="Proteomes" id="UP000515708"/>
    </source>
</evidence>
<dbReference type="RefSeq" id="WP_182252759.1">
    <property type="nucleotide sequence ID" value="NZ_CP043732.1"/>
</dbReference>
<evidence type="ECO:0000256" key="1">
    <source>
        <dbReference type="SAM" id="Coils"/>
    </source>
</evidence>
<proteinExistence type="predicted"/>
<evidence type="ECO:0000256" key="2">
    <source>
        <dbReference type="SAM" id="MobiDB-lite"/>
    </source>
</evidence>
<accession>A0A7D7WEX2</accession>
<feature type="compositionally biased region" description="Gly residues" evidence="2">
    <location>
        <begin position="406"/>
        <end position="415"/>
    </location>
</feature>
<gene>
    <name evidence="3" type="ORF">FVO59_11465</name>
</gene>
<protein>
    <submittedName>
        <fullName evidence="3">Uncharacterized protein</fullName>
    </submittedName>
</protein>
<evidence type="ECO:0000313" key="3">
    <source>
        <dbReference type="EMBL" id="QMU97757.1"/>
    </source>
</evidence>
<dbReference type="EMBL" id="CP043732">
    <property type="protein sequence ID" value="QMU97757.1"/>
    <property type="molecule type" value="Genomic_DNA"/>
</dbReference>
<name>A0A7D7WEX2_9MICO</name>
<dbReference type="Proteomes" id="UP000515708">
    <property type="component" value="Chromosome"/>
</dbReference>
<keyword evidence="1" id="KW-0175">Coiled coil</keyword>
<feature type="coiled-coil region" evidence="1">
    <location>
        <begin position="23"/>
        <end position="50"/>
    </location>
</feature>
<sequence>MAGFWGRRRREEEALAAQDADLARRAEQALVAADERIRTTSDELAFAQAELGESLTADLANALTSVRTHLGEAFQLHQLNHDEIPDTVEELRTRNARIIQLCEWAENLLDEKTGDLAETVAKVRRAPEIIAQVRQDAEALASRIPQARSSIERLSSRYSETAMRRIASSGDEAQQLLDFATHGADVSERRRAARQNEEANLALETATEAVRRAGALLDAVEDFEIQALRAESTLADVVADSRGDIVAARNAPQTPEVARATADLEAALLALAPSGSRNDPFTELTQLRGANTALDEAIAKAQYRAQNPLPSLEHVQHAVDDADRQLGVARGLIAGHRGWIGADARTRLAEAERLRVDLPAMLPAEDTREQALSSARRVAQLASEALQLAQRDIDSSRPQNQDWGNDGWGGGGRRGGMGGGDVMGGVLGGLVIGSILDGIFD</sequence>
<dbReference type="AlphaFoldDB" id="A0A7D7WEX2"/>
<organism evidence="3 4">
    <name type="scientific">Microbacterium esteraromaticum</name>
    <dbReference type="NCBI Taxonomy" id="57043"/>
    <lineage>
        <taxon>Bacteria</taxon>
        <taxon>Bacillati</taxon>
        <taxon>Actinomycetota</taxon>
        <taxon>Actinomycetes</taxon>
        <taxon>Micrococcales</taxon>
        <taxon>Microbacteriaceae</taxon>
        <taxon>Microbacterium</taxon>
    </lineage>
</organism>
<reference evidence="3 4" key="1">
    <citation type="journal article" date="2020" name="Front. Microbiol.">
        <title>Design of Bacterial Strain-Specific qPCR Assays Using NGS Data and Publicly Available Resources and Its Application to Track Biocontrol Strains.</title>
        <authorList>
            <person name="Hernandez I."/>
            <person name="Sant C."/>
            <person name="Martinez R."/>
            <person name="Fernandez C."/>
        </authorList>
    </citation>
    <scope>NUCLEOTIDE SEQUENCE [LARGE SCALE GENOMIC DNA]</scope>
    <source>
        <strain evidence="3 4">B24</strain>
    </source>
</reference>
<feature type="region of interest" description="Disordered" evidence="2">
    <location>
        <begin position="390"/>
        <end position="415"/>
    </location>
</feature>